<dbReference type="SUPFAM" id="SSF51445">
    <property type="entry name" value="(Trans)glycosidases"/>
    <property type="match status" value="1"/>
</dbReference>
<evidence type="ECO:0000256" key="6">
    <source>
        <dbReference type="ARBA" id="ARBA00060996"/>
    </source>
</evidence>
<evidence type="ECO:0000256" key="9">
    <source>
        <dbReference type="SAM" id="SignalP"/>
    </source>
</evidence>
<organism evidence="13 14">
    <name type="scientific">Candidula unifasciata</name>
    <dbReference type="NCBI Taxonomy" id="100452"/>
    <lineage>
        <taxon>Eukaryota</taxon>
        <taxon>Metazoa</taxon>
        <taxon>Spiralia</taxon>
        <taxon>Lophotrochozoa</taxon>
        <taxon>Mollusca</taxon>
        <taxon>Gastropoda</taxon>
        <taxon>Heterobranchia</taxon>
        <taxon>Euthyneura</taxon>
        <taxon>Panpulmonata</taxon>
        <taxon>Eupulmonata</taxon>
        <taxon>Stylommatophora</taxon>
        <taxon>Helicina</taxon>
        <taxon>Helicoidea</taxon>
        <taxon>Geomitridae</taxon>
        <taxon>Candidula</taxon>
    </lineage>
</organism>
<dbReference type="Pfam" id="PF12972">
    <property type="entry name" value="NAGLU_C"/>
    <property type="match status" value="1"/>
</dbReference>
<evidence type="ECO:0000313" key="13">
    <source>
        <dbReference type="EMBL" id="CAG5128828.1"/>
    </source>
</evidence>
<dbReference type="InterPro" id="IPR017853">
    <property type="entry name" value="GH"/>
</dbReference>
<evidence type="ECO:0000256" key="8">
    <source>
        <dbReference type="ARBA" id="ARBA00072202"/>
    </source>
</evidence>
<evidence type="ECO:0000313" key="14">
    <source>
        <dbReference type="Proteomes" id="UP000678393"/>
    </source>
</evidence>
<feature type="signal peptide" evidence="9">
    <location>
        <begin position="1"/>
        <end position="24"/>
    </location>
</feature>
<evidence type="ECO:0000256" key="4">
    <source>
        <dbReference type="ARBA" id="ARBA00023295"/>
    </source>
</evidence>
<dbReference type="Pfam" id="PF12971">
    <property type="entry name" value="NAGLU_N"/>
    <property type="match status" value="1"/>
</dbReference>
<dbReference type="GO" id="GO:0004561">
    <property type="term" value="F:alpha-N-acetylglucosaminidase activity"/>
    <property type="evidence" value="ECO:0007669"/>
    <property type="project" value="UniProtKB-EC"/>
</dbReference>
<dbReference type="PANTHER" id="PTHR12872:SF1">
    <property type="entry name" value="ALPHA-N-ACETYLGLUCOSAMINIDASE"/>
    <property type="match status" value="1"/>
</dbReference>
<comment type="caution">
    <text evidence="13">The sequence shown here is derived from an EMBL/GenBank/DDBJ whole genome shotgun (WGS) entry which is preliminary data.</text>
</comment>
<dbReference type="InterPro" id="IPR029018">
    <property type="entry name" value="Hex-like_dom2"/>
</dbReference>
<dbReference type="InterPro" id="IPR007781">
    <property type="entry name" value="NAGLU"/>
</dbReference>
<comment type="similarity">
    <text evidence="6">Belongs to the glycosyl hydrolase 89 family.</text>
</comment>
<dbReference type="Gene3D" id="1.20.120.670">
    <property type="entry name" value="N-acetyl-b-d-glucoasminidase"/>
    <property type="match status" value="1"/>
</dbReference>
<dbReference type="EMBL" id="CAJHNH020003231">
    <property type="protein sequence ID" value="CAG5128828.1"/>
    <property type="molecule type" value="Genomic_DNA"/>
</dbReference>
<sequence>MKHPGVSLIILTILSTAAPGCVTGRDFPQLRHIKARASPAAQAEAAQELIVRLIGARASLFTVKVNESIGPVDCDTFELSSAANGHIQITGTTGVAVAMGFYYYLKYFCSGQRTWAGQQTQLPEILPVINSPMKITTNDKFRYYQNVCSQSYTMAFWNWTRWEQEIDWMALHGINLPLAFVGQEAIFQKVFLTLGLTQADLDEYFTGPAFLAWARMGNIEHWGGPLPQTWIANKMLLQQKILNRMRSLGMIPVLPAFSGHVPRALTRVFPDANVTRLPAWNTFNTTYSGTYLLEFQDPLFIGIGQLFIEIMTEEFGTDHVYNCDTFNEMNPVSNDPSYISAAGKAVFEGMLAGDPQSVWLMQGWLFEDYLFWQPTQVKALVTSVPLGRMIILDLCAETLPVYQRVQSYYGQPFIWCMLHNFGGTMELYGAVDNINKGPFIARAFPNSTMIGIGLAPEGIHQNEVIYEFMTENAWRTAPRDVQQWVVSFAQQRYGVNNTALNTAWQLLMKNVYNCTDNHLDIDYVILTRRPWPHYSPEIWYNPEELFAAWGGFINASLQVVETPLLQVIANAVYASIINAFNNKNITALQQAGQNLTSLLNDMEILLASSERFLVGHWIAEAKSWSNSTNETLLYEYNARNQITLWGPNGEIHDYASKQWSGVTADYYIPRWQFFIQWLKQLIQNGSKWDDNLFGEHVMQKVEAPWTLQTKVYPTEALGSTIQIATYFYEKYKPAIQDPVNKAVWEASSKKLDNLQHLNAKTIDKLQHPYSSRLPLFYRKQQGRKLY</sequence>
<keyword evidence="14" id="KW-1185">Reference proteome</keyword>
<evidence type="ECO:0000256" key="3">
    <source>
        <dbReference type="ARBA" id="ARBA00023180"/>
    </source>
</evidence>
<name>A0A8S3ZLK7_9EUPU</name>
<evidence type="ECO:0000259" key="11">
    <source>
        <dbReference type="Pfam" id="PF12971"/>
    </source>
</evidence>
<evidence type="ECO:0000256" key="2">
    <source>
        <dbReference type="ARBA" id="ARBA00022801"/>
    </source>
</evidence>
<feature type="chain" id="PRO_5035749031" description="Alpha-N-acetylglucosaminidase" evidence="9">
    <location>
        <begin position="25"/>
        <end position="786"/>
    </location>
</feature>
<keyword evidence="3" id="KW-0325">Glycoprotein</keyword>
<dbReference type="Gene3D" id="3.30.379.10">
    <property type="entry name" value="Chitobiase/beta-hexosaminidase domain 2-like"/>
    <property type="match status" value="1"/>
</dbReference>
<proteinExistence type="inferred from homology"/>
<feature type="domain" description="Alpha-N-acetylglucosaminidase N-terminal" evidence="11">
    <location>
        <begin position="44"/>
        <end position="127"/>
    </location>
</feature>
<feature type="domain" description="Alpha-N-acetylglucosaminidase tim-barrel" evidence="10">
    <location>
        <begin position="142"/>
        <end position="475"/>
    </location>
</feature>
<evidence type="ECO:0000256" key="1">
    <source>
        <dbReference type="ARBA" id="ARBA00022729"/>
    </source>
</evidence>
<dbReference type="Gene3D" id="3.20.20.80">
    <property type="entry name" value="Glycosidases"/>
    <property type="match status" value="1"/>
</dbReference>
<dbReference type="PANTHER" id="PTHR12872">
    <property type="entry name" value="ALPHA-N-ACETYLGLUCOSAMINIDASE"/>
    <property type="match status" value="1"/>
</dbReference>
<dbReference type="GO" id="GO:0048731">
    <property type="term" value="P:system development"/>
    <property type="evidence" value="ECO:0007669"/>
    <property type="project" value="UniProtKB-ARBA"/>
</dbReference>
<dbReference type="InterPro" id="IPR024732">
    <property type="entry name" value="NAGLU_C"/>
</dbReference>
<accession>A0A8S3ZLK7</accession>
<evidence type="ECO:0000256" key="7">
    <source>
        <dbReference type="ARBA" id="ARBA00066522"/>
    </source>
</evidence>
<evidence type="ECO:0000259" key="10">
    <source>
        <dbReference type="Pfam" id="PF05089"/>
    </source>
</evidence>
<dbReference type="InterPro" id="IPR024733">
    <property type="entry name" value="NAGLU_tim-barrel"/>
</dbReference>
<keyword evidence="4" id="KW-0326">Glycosidase</keyword>
<dbReference type="AlphaFoldDB" id="A0A8S3ZLK7"/>
<protein>
    <recommendedName>
        <fullName evidence="8">Alpha-N-acetylglucosaminidase</fullName>
        <ecNumber evidence="7">3.2.1.50</ecNumber>
    </recommendedName>
</protein>
<dbReference type="FunFam" id="3.20.20.80:FF:000107">
    <property type="entry name" value="Alpha-N-acetylglucosaminidase family"/>
    <property type="match status" value="1"/>
</dbReference>
<dbReference type="Proteomes" id="UP000678393">
    <property type="component" value="Unassembled WGS sequence"/>
</dbReference>
<comment type="catalytic activity">
    <reaction evidence="5">
        <text>Hydrolysis of terminal non-reducing N-acetyl-D-glucosamine residues in N-acetyl-alpha-D-glucosaminides.</text>
        <dbReference type="EC" id="3.2.1.50"/>
    </reaction>
</comment>
<reference evidence="13" key="1">
    <citation type="submission" date="2021-04" db="EMBL/GenBank/DDBJ databases">
        <authorList>
            <consortium name="Molecular Ecology Group"/>
        </authorList>
    </citation>
    <scope>NUCLEOTIDE SEQUENCE</scope>
</reference>
<keyword evidence="2" id="KW-0378">Hydrolase</keyword>
<dbReference type="OrthoDB" id="64736at2759"/>
<dbReference type="EC" id="3.2.1.50" evidence="7"/>
<keyword evidence="1 9" id="KW-0732">Signal</keyword>
<dbReference type="Pfam" id="PF05089">
    <property type="entry name" value="NAGLU"/>
    <property type="match status" value="1"/>
</dbReference>
<gene>
    <name evidence="13" type="ORF">CUNI_LOCUS14386</name>
</gene>
<evidence type="ECO:0000256" key="5">
    <source>
        <dbReference type="ARBA" id="ARBA00052030"/>
    </source>
</evidence>
<dbReference type="InterPro" id="IPR024240">
    <property type="entry name" value="NAGLU_N"/>
</dbReference>
<evidence type="ECO:0000259" key="12">
    <source>
        <dbReference type="Pfam" id="PF12972"/>
    </source>
</evidence>
<feature type="domain" description="Alpha-N-acetylglucosaminidase C-terminal" evidence="12">
    <location>
        <begin position="484"/>
        <end position="730"/>
    </location>
</feature>